<name>A0A5S9IH91_UABAM</name>
<organism evidence="3 4">
    <name type="scientific">Uabimicrobium amorphum</name>
    <dbReference type="NCBI Taxonomy" id="2596890"/>
    <lineage>
        <taxon>Bacteria</taxon>
        <taxon>Pseudomonadati</taxon>
        <taxon>Planctomycetota</taxon>
        <taxon>Candidatus Uabimicrobiia</taxon>
        <taxon>Candidatus Uabimicrobiales</taxon>
        <taxon>Candidatus Uabimicrobiaceae</taxon>
        <taxon>Candidatus Uabimicrobium</taxon>
    </lineage>
</organism>
<proteinExistence type="predicted"/>
<dbReference type="EMBL" id="AP019860">
    <property type="protein sequence ID" value="BBM81768.1"/>
    <property type="molecule type" value="Genomic_DNA"/>
</dbReference>
<dbReference type="SMART" id="SM01235">
    <property type="entry name" value="Haem_bd"/>
    <property type="match status" value="1"/>
</dbReference>
<feature type="transmembrane region" description="Helical" evidence="1">
    <location>
        <begin position="12"/>
        <end position="30"/>
    </location>
</feature>
<gene>
    <name evidence="3" type="ORF">UABAM_00107</name>
</gene>
<keyword evidence="1" id="KW-0812">Transmembrane</keyword>
<evidence type="ECO:0000313" key="4">
    <source>
        <dbReference type="Proteomes" id="UP000326354"/>
    </source>
</evidence>
<feature type="domain" description="Haem-binding" evidence="2">
    <location>
        <begin position="18"/>
        <end position="143"/>
    </location>
</feature>
<keyword evidence="1" id="KW-1133">Transmembrane helix</keyword>
<dbReference type="RefSeq" id="WP_151966035.1">
    <property type="nucleotide sequence ID" value="NZ_AP019860.1"/>
</dbReference>
<evidence type="ECO:0000259" key="2">
    <source>
        <dbReference type="SMART" id="SM01235"/>
    </source>
</evidence>
<keyword evidence="4" id="KW-1185">Reference proteome</keyword>
<keyword evidence="1" id="KW-0472">Membrane</keyword>
<dbReference type="Pfam" id="PF14376">
    <property type="entry name" value="Haem_bd"/>
    <property type="match status" value="1"/>
</dbReference>
<evidence type="ECO:0000313" key="3">
    <source>
        <dbReference type="EMBL" id="BBM81768.1"/>
    </source>
</evidence>
<protein>
    <submittedName>
        <fullName evidence="3">Cytochrome c</fullName>
    </submittedName>
</protein>
<accession>A0A5S9IH91</accession>
<dbReference type="InterPro" id="IPR025992">
    <property type="entry name" value="Haem-bd"/>
</dbReference>
<dbReference type="Proteomes" id="UP000326354">
    <property type="component" value="Chromosome"/>
</dbReference>
<dbReference type="AlphaFoldDB" id="A0A5S9IH91"/>
<reference evidence="3 4" key="1">
    <citation type="submission" date="2019-08" db="EMBL/GenBank/DDBJ databases">
        <title>Complete genome sequence of Candidatus Uab amorphum.</title>
        <authorList>
            <person name="Shiratori T."/>
            <person name="Suzuki S."/>
            <person name="Kakizawa Y."/>
            <person name="Ishida K."/>
        </authorList>
    </citation>
    <scope>NUCLEOTIDE SEQUENCE [LARGE SCALE GENOMIC DNA]</scope>
    <source>
        <strain evidence="3 4">SRT547</strain>
    </source>
</reference>
<sequence>MDGLLKKAKRILLILFVVFVVMIIASYFAAGEHSNPEITNTVEWDSPQTKKYFYAACADCHSHETKWPWYSHFAPISQMIIDHVESGRNRFNISVRKMGRSKEAVVEIESGNMPLPEYIDMHSEAVLTTEQKKEFIEGLKKTFSIK</sequence>
<dbReference type="OrthoDB" id="196738at2"/>
<dbReference type="KEGG" id="uam:UABAM_00107"/>
<evidence type="ECO:0000256" key="1">
    <source>
        <dbReference type="SAM" id="Phobius"/>
    </source>
</evidence>